<gene>
    <name evidence="1" type="ORF">RhiirA4_470853</name>
</gene>
<evidence type="ECO:0000313" key="2">
    <source>
        <dbReference type="Proteomes" id="UP000234323"/>
    </source>
</evidence>
<organism evidence="1 2">
    <name type="scientific">Rhizophagus irregularis</name>
    <dbReference type="NCBI Taxonomy" id="588596"/>
    <lineage>
        <taxon>Eukaryota</taxon>
        <taxon>Fungi</taxon>
        <taxon>Fungi incertae sedis</taxon>
        <taxon>Mucoromycota</taxon>
        <taxon>Glomeromycotina</taxon>
        <taxon>Glomeromycetes</taxon>
        <taxon>Glomerales</taxon>
        <taxon>Glomeraceae</taxon>
        <taxon>Rhizophagus</taxon>
    </lineage>
</organism>
<reference evidence="1 2" key="1">
    <citation type="submission" date="2015-10" db="EMBL/GenBank/DDBJ databases">
        <title>Genome analyses suggest a sexual origin of heterokaryosis in a supposedly ancient asexual fungus.</title>
        <authorList>
            <person name="Ropars J."/>
            <person name="Sedzielewska K."/>
            <person name="Noel J."/>
            <person name="Charron P."/>
            <person name="Farinelli L."/>
            <person name="Marton T."/>
            <person name="Kruger M."/>
            <person name="Pelin A."/>
            <person name="Brachmann A."/>
            <person name="Corradi N."/>
        </authorList>
    </citation>
    <scope>NUCLEOTIDE SEQUENCE [LARGE SCALE GENOMIC DNA]</scope>
    <source>
        <strain evidence="1 2">A4</strain>
    </source>
</reference>
<keyword evidence="2" id="KW-1185">Reference proteome</keyword>
<proteinExistence type="predicted"/>
<sequence length="112" mass="13041">MDKICEIIPSQKENNKINVHEVELQQSILLDGLHYLKNFTEYHHSPQASNVKVAKTVAQIKQKSCEIRDNPTRIIQDITTRMSQEYHPYMPSTIALCARIKHIRRSEMPSQL</sequence>
<dbReference type="Proteomes" id="UP000234323">
    <property type="component" value="Unassembled WGS sequence"/>
</dbReference>
<accession>A0A2I1H221</accession>
<dbReference type="VEuPathDB" id="FungiDB:RhiirA1_543326"/>
<dbReference type="EMBL" id="LLXI01001292">
    <property type="protein sequence ID" value="PKY52929.1"/>
    <property type="molecule type" value="Genomic_DNA"/>
</dbReference>
<comment type="caution">
    <text evidence="1">The sequence shown here is derived from an EMBL/GenBank/DDBJ whole genome shotgun (WGS) entry which is preliminary data.</text>
</comment>
<protein>
    <submittedName>
        <fullName evidence="1">Uncharacterized protein</fullName>
    </submittedName>
</protein>
<evidence type="ECO:0000313" key="1">
    <source>
        <dbReference type="EMBL" id="PKY52929.1"/>
    </source>
</evidence>
<dbReference type="AlphaFoldDB" id="A0A2I1H221"/>
<name>A0A2I1H221_9GLOM</name>